<feature type="compositionally biased region" description="Low complexity" evidence="2">
    <location>
        <begin position="365"/>
        <end position="377"/>
    </location>
</feature>
<dbReference type="Pfam" id="PF07859">
    <property type="entry name" value="Abhydrolase_3"/>
    <property type="match status" value="1"/>
</dbReference>
<reference evidence="4 5" key="2">
    <citation type="submission" date="2020-07" db="EMBL/GenBank/DDBJ databases">
        <title>Genome assembly of wild tea tree DASZ reveals pedigree and selection history of tea varieties.</title>
        <authorList>
            <person name="Zhang W."/>
        </authorList>
    </citation>
    <scope>NUCLEOTIDE SEQUENCE [LARGE SCALE GENOMIC DNA]</scope>
    <source>
        <strain evidence="5">cv. G240</strain>
        <tissue evidence="4">Leaf</tissue>
    </source>
</reference>
<feature type="compositionally biased region" description="Low complexity" evidence="2">
    <location>
        <begin position="521"/>
        <end position="531"/>
    </location>
</feature>
<comment type="similarity">
    <text evidence="1">Belongs to the 'GDXG' lipolytic enzyme family.</text>
</comment>
<dbReference type="InterPro" id="IPR029058">
    <property type="entry name" value="AB_hydrolase_fold"/>
</dbReference>
<evidence type="ECO:0000313" key="5">
    <source>
        <dbReference type="Proteomes" id="UP000593564"/>
    </source>
</evidence>
<feature type="compositionally biased region" description="Pro residues" evidence="2">
    <location>
        <begin position="440"/>
        <end position="464"/>
    </location>
</feature>
<dbReference type="AlphaFoldDB" id="A0A7J7HGA0"/>
<dbReference type="SUPFAM" id="SSF53474">
    <property type="entry name" value="alpha/beta-Hydrolases"/>
    <property type="match status" value="1"/>
</dbReference>
<dbReference type="PANTHER" id="PTHR23024:SF467">
    <property type="entry name" value="CARBOXYLESTERASE 12-RELATED"/>
    <property type="match status" value="1"/>
</dbReference>
<feature type="compositionally biased region" description="Basic residues" evidence="2">
    <location>
        <begin position="378"/>
        <end position="389"/>
    </location>
</feature>
<dbReference type="GO" id="GO:0016787">
    <property type="term" value="F:hydrolase activity"/>
    <property type="evidence" value="ECO:0007669"/>
    <property type="project" value="InterPro"/>
</dbReference>
<feature type="compositionally biased region" description="Pro residues" evidence="2">
    <location>
        <begin position="567"/>
        <end position="577"/>
    </location>
</feature>
<feature type="compositionally biased region" description="Basic residues" evidence="2">
    <location>
        <begin position="503"/>
        <end position="514"/>
    </location>
</feature>
<feature type="region of interest" description="Disordered" evidence="2">
    <location>
        <begin position="558"/>
        <end position="577"/>
    </location>
</feature>
<accession>A0A7J7HGA0</accession>
<comment type="caution">
    <text evidence="4">The sequence shown here is derived from an EMBL/GenBank/DDBJ whole genome shotgun (WGS) entry which is preliminary data.</text>
</comment>
<feature type="region of interest" description="Disordered" evidence="2">
    <location>
        <begin position="352"/>
        <end position="399"/>
    </location>
</feature>
<evidence type="ECO:0000259" key="3">
    <source>
        <dbReference type="Pfam" id="PF07859"/>
    </source>
</evidence>
<feature type="domain" description="Alpha/beta hydrolase fold-3" evidence="3">
    <location>
        <begin position="76"/>
        <end position="295"/>
    </location>
</feature>
<feature type="compositionally biased region" description="Basic residues" evidence="2">
    <location>
        <begin position="466"/>
        <end position="483"/>
    </location>
</feature>
<sequence>MASSGAEEIVHDFPSIIRVYRDGRVERLRGTDIVPPSTNHDTGVQSKDVVIDPETGLSARLYLPNNNPHHNKLPFLVYFHAGGFCIETAFSSTYHNYLNSLVAKAKVVVVSVDYRRAPEHPLPIAYDDSWAAVKWVASHSSGGGGEVWLKDYVDFDRMFFAGHSAGANIAHNMGIRVGSDGPDGVKLVGMVLIHPYFGGKDPIGGEKTNMGRKAVCDKLWGFVNPSAEDGCDDPLFNPAKDPKLSSLGCNKLLVCVGEKDLLKERGCYYKEELEKSGWEGVVEIVESAGEDHVFHLFNPTCDSALAMLDRVSSFLNQDNFQFFFFLPPNTSHHSPLFSTTVFRHHHPPPTPYHHLPPPTYHHRSLPTCHPHATTHLPPTRHHHPPHHHPPPTCHPPATTHHPPLSFSACHHHHPPTRCHHSPPTCHPLATTTTTTHHHLPPPPPTNHYLSPPPATHHHLPPPPTIRHLHPPTHPRPATTHHHPPSATHLPPPPVIRHPPATTTRHRHPPTHYHHPPPPPTITTHYYYPPATTRHHPPSATHLTPPLTRYHPPPATITHPPTTTTRHLPPPPPTRHHPSPPPIICHPPATTTHSLPPATVTTFHHRLPPPLAISHFFFIF</sequence>
<evidence type="ECO:0000256" key="1">
    <source>
        <dbReference type="ARBA" id="ARBA00010515"/>
    </source>
</evidence>
<evidence type="ECO:0000313" key="4">
    <source>
        <dbReference type="EMBL" id="KAF5951719.1"/>
    </source>
</evidence>
<dbReference type="PRINTS" id="PR01217">
    <property type="entry name" value="PRICHEXTENSN"/>
</dbReference>
<dbReference type="InterPro" id="IPR050466">
    <property type="entry name" value="Carboxylest/Gibb_receptor"/>
</dbReference>
<keyword evidence="5" id="KW-1185">Reference proteome</keyword>
<feature type="region of interest" description="Disordered" evidence="2">
    <location>
        <begin position="429"/>
        <end position="539"/>
    </location>
</feature>
<protein>
    <recommendedName>
        <fullName evidence="3">Alpha/beta hydrolase fold-3 domain-containing protein</fullName>
    </recommendedName>
</protein>
<evidence type="ECO:0000256" key="2">
    <source>
        <dbReference type="SAM" id="MobiDB-lite"/>
    </source>
</evidence>
<dbReference type="PANTHER" id="PTHR23024">
    <property type="entry name" value="ARYLACETAMIDE DEACETYLASE"/>
    <property type="match status" value="1"/>
</dbReference>
<gene>
    <name evidence="4" type="ORF">HYC85_009663</name>
</gene>
<dbReference type="EMBL" id="JACBKZ010000004">
    <property type="protein sequence ID" value="KAF5951719.1"/>
    <property type="molecule type" value="Genomic_DNA"/>
</dbReference>
<dbReference type="Proteomes" id="UP000593564">
    <property type="component" value="Unassembled WGS sequence"/>
</dbReference>
<organism evidence="4 5">
    <name type="scientific">Camellia sinensis</name>
    <name type="common">Tea plant</name>
    <name type="synonym">Thea sinensis</name>
    <dbReference type="NCBI Taxonomy" id="4442"/>
    <lineage>
        <taxon>Eukaryota</taxon>
        <taxon>Viridiplantae</taxon>
        <taxon>Streptophyta</taxon>
        <taxon>Embryophyta</taxon>
        <taxon>Tracheophyta</taxon>
        <taxon>Spermatophyta</taxon>
        <taxon>Magnoliopsida</taxon>
        <taxon>eudicotyledons</taxon>
        <taxon>Gunneridae</taxon>
        <taxon>Pentapetalae</taxon>
        <taxon>asterids</taxon>
        <taxon>Ericales</taxon>
        <taxon>Theaceae</taxon>
        <taxon>Camellia</taxon>
    </lineage>
</organism>
<dbReference type="Gene3D" id="3.40.50.1820">
    <property type="entry name" value="alpha/beta hydrolase"/>
    <property type="match status" value="1"/>
</dbReference>
<reference evidence="5" key="1">
    <citation type="journal article" date="2020" name="Nat. Commun.">
        <title>Genome assembly of wild tea tree DASZ reveals pedigree and selection history of tea varieties.</title>
        <authorList>
            <person name="Zhang W."/>
            <person name="Zhang Y."/>
            <person name="Qiu H."/>
            <person name="Guo Y."/>
            <person name="Wan H."/>
            <person name="Zhang X."/>
            <person name="Scossa F."/>
            <person name="Alseekh S."/>
            <person name="Zhang Q."/>
            <person name="Wang P."/>
            <person name="Xu L."/>
            <person name="Schmidt M.H."/>
            <person name="Jia X."/>
            <person name="Li D."/>
            <person name="Zhu A."/>
            <person name="Guo F."/>
            <person name="Chen W."/>
            <person name="Ni D."/>
            <person name="Usadel B."/>
            <person name="Fernie A.R."/>
            <person name="Wen W."/>
        </authorList>
    </citation>
    <scope>NUCLEOTIDE SEQUENCE [LARGE SCALE GENOMIC DNA]</scope>
    <source>
        <strain evidence="5">cv. G240</strain>
    </source>
</reference>
<proteinExistence type="inferred from homology"/>
<name>A0A7J7HGA0_CAMSI</name>
<dbReference type="InterPro" id="IPR013094">
    <property type="entry name" value="AB_hydrolase_3"/>
</dbReference>